<evidence type="ECO:0000313" key="1">
    <source>
        <dbReference type="EMBL" id="ASC71445.1"/>
    </source>
</evidence>
<dbReference type="Gene3D" id="3.90.550.10">
    <property type="entry name" value="Spore Coat Polysaccharide Biosynthesis Protein SpsA, Chain A"/>
    <property type="match status" value="1"/>
</dbReference>
<gene>
    <name evidence="1" type="ORF">XM38_023970</name>
</gene>
<dbReference type="RefSeq" id="WP_080813036.1">
    <property type="nucleotide sequence ID" value="NZ_CP021983.2"/>
</dbReference>
<dbReference type="InterPro" id="IPR029044">
    <property type="entry name" value="Nucleotide-diphossugar_trans"/>
</dbReference>
<dbReference type="SUPFAM" id="SSF53448">
    <property type="entry name" value="Nucleotide-diphospho-sugar transferases"/>
    <property type="match status" value="1"/>
</dbReference>
<sequence length="304" mass="35622">MLEKPIHTPVALIIFNRPELTQKALEAIALVQPPVLYVIADGPRTGHPSDAAACKQTRALVDQIPWDCQVIKIYADNNLGCRERVSSGLDWVFNHTETAIVLEDDCIADPTFFHFCEQLLERYRDDTRVMAISGDNFQRSRQPRTPYSYYFSRYPHCWGWATWRRAWQCYDNTMALWPNIRDGCWLYDLLESRFEVAYWRRVFQKVYDNQINSWAFRWTFACWLHSGLAILPRVNLVSNIGFSSYSTHTRNRSSPFAALPVAAMPFPLKHPPFMIRDVQADRFTYQTMYSPLVRARAKLRQWLP</sequence>
<evidence type="ECO:0008006" key="3">
    <source>
        <dbReference type="Google" id="ProtNLM"/>
    </source>
</evidence>
<name>A0A1Z3HME4_9CYAN</name>
<protein>
    <recommendedName>
        <fullName evidence="3">Hemolytic protein HlpA-like protein</fullName>
    </recommendedName>
</protein>
<organism evidence="1 2">
    <name type="scientific">Halomicronema hongdechloris C2206</name>
    <dbReference type="NCBI Taxonomy" id="1641165"/>
    <lineage>
        <taxon>Bacteria</taxon>
        <taxon>Bacillati</taxon>
        <taxon>Cyanobacteriota</taxon>
        <taxon>Cyanophyceae</taxon>
        <taxon>Nodosilineales</taxon>
        <taxon>Nodosilineaceae</taxon>
        <taxon>Halomicronema</taxon>
    </lineage>
</organism>
<dbReference type="EMBL" id="CP021983">
    <property type="protein sequence ID" value="ASC71445.1"/>
    <property type="molecule type" value="Genomic_DNA"/>
</dbReference>
<proteinExistence type="predicted"/>
<dbReference type="Proteomes" id="UP000191901">
    <property type="component" value="Chromosome"/>
</dbReference>
<dbReference type="KEGG" id="hhg:XM38_023970"/>
<keyword evidence="2" id="KW-1185">Reference proteome</keyword>
<reference evidence="1 2" key="1">
    <citation type="journal article" date="2016" name="Biochim. Biophys. Acta">
        <title>Characterization of red-shifted phycobilisomes isolated from the chlorophyll f-containing cyanobacterium Halomicronema hongdechloris.</title>
        <authorList>
            <person name="Li Y."/>
            <person name="Lin Y."/>
            <person name="Garvey C.J."/>
            <person name="Birch D."/>
            <person name="Corkery R.W."/>
            <person name="Loughlin P.C."/>
            <person name="Scheer H."/>
            <person name="Willows R.D."/>
            <person name="Chen M."/>
        </authorList>
    </citation>
    <scope>NUCLEOTIDE SEQUENCE [LARGE SCALE GENOMIC DNA]</scope>
    <source>
        <strain evidence="1 2">C2206</strain>
    </source>
</reference>
<accession>A0A1Z3HME4</accession>
<dbReference type="STRING" id="1641165.XM38_22745"/>
<evidence type="ECO:0000313" key="2">
    <source>
        <dbReference type="Proteomes" id="UP000191901"/>
    </source>
</evidence>
<dbReference type="AlphaFoldDB" id="A0A1Z3HME4"/>